<sequence>MICSLLYLCASRPDIMFTDPKESHLTTVKRILRYLKHTPSIGLWYPKSASFELLGYSDSDFTGCRVERKSTSGGCYLLGRSLVSWSSKKQNYVSLSTAEAEYIAAGSSCAQLLYMKQMLKDYGVELTRIPLLCDNESAVKLTNNLVQHS</sequence>
<proteinExistence type="predicted"/>
<accession>A0AAQ3UIP2</accession>
<evidence type="ECO:0000313" key="1">
    <source>
        <dbReference type="EMBL" id="WVZ89844.1"/>
    </source>
</evidence>
<dbReference type="Proteomes" id="UP001341281">
    <property type="component" value="Chromosome 08"/>
</dbReference>
<name>A0AAQ3UIP2_PASNO</name>
<dbReference type="EMBL" id="CP144752">
    <property type="protein sequence ID" value="WVZ89844.1"/>
    <property type="molecule type" value="Genomic_DNA"/>
</dbReference>
<keyword evidence="2" id="KW-1185">Reference proteome</keyword>
<dbReference type="CDD" id="cd09272">
    <property type="entry name" value="RNase_HI_RT_Ty1"/>
    <property type="match status" value="1"/>
</dbReference>
<reference evidence="1 2" key="1">
    <citation type="submission" date="2024-02" db="EMBL/GenBank/DDBJ databases">
        <title>High-quality chromosome-scale genome assembly of Pensacola bahiagrass (Paspalum notatum Flugge var. saurae).</title>
        <authorList>
            <person name="Vega J.M."/>
            <person name="Podio M."/>
            <person name="Orjuela J."/>
            <person name="Siena L.A."/>
            <person name="Pessino S.C."/>
            <person name="Combes M.C."/>
            <person name="Mariac C."/>
            <person name="Albertini E."/>
            <person name="Pupilli F."/>
            <person name="Ortiz J.P.A."/>
            <person name="Leblanc O."/>
        </authorList>
    </citation>
    <scope>NUCLEOTIDE SEQUENCE [LARGE SCALE GENOMIC DNA]</scope>
    <source>
        <strain evidence="1">R1</strain>
        <tissue evidence="1">Leaf</tissue>
    </source>
</reference>
<organism evidence="1 2">
    <name type="scientific">Paspalum notatum var. saurae</name>
    <dbReference type="NCBI Taxonomy" id="547442"/>
    <lineage>
        <taxon>Eukaryota</taxon>
        <taxon>Viridiplantae</taxon>
        <taxon>Streptophyta</taxon>
        <taxon>Embryophyta</taxon>
        <taxon>Tracheophyta</taxon>
        <taxon>Spermatophyta</taxon>
        <taxon>Magnoliopsida</taxon>
        <taxon>Liliopsida</taxon>
        <taxon>Poales</taxon>
        <taxon>Poaceae</taxon>
        <taxon>PACMAD clade</taxon>
        <taxon>Panicoideae</taxon>
        <taxon>Andropogonodae</taxon>
        <taxon>Paspaleae</taxon>
        <taxon>Paspalinae</taxon>
        <taxon>Paspalum</taxon>
    </lineage>
</organism>
<dbReference type="PANTHER" id="PTHR11439">
    <property type="entry name" value="GAG-POL-RELATED RETROTRANSPOSON"/>
    <property type="match status" value="1"/>
</dbReference>
<dbReference type="AlphaFoldDB" id="A0AAQ3UIP2"/>
<evidence type="ECO:0000313" key="2">
    <source>
        <dbReference type="Proteomes" id="UP001341281"/>
    </source>
</evidence>
<gene>
    <name evidence="1" type="ORF">U9M48_036198</name>
</gene>
<protein>
    <submittedName>
        <fullName evidence="1">Uncharacterized protein</fullName>
    </submittedName>
</protein>
<dbReference type="PANTHER" id="PTHR11439:SF483">
    <property type="entry name" value="PEPTIDE SYNTHASE GLIP-LIKE, PUTATIVE (AFU_ORTHOLOGUE AFUA_3G12920)-RELATED"/>
    <property type="match status" value="1"/>
</dbReference>